<dbReference type="InterPro" id="IPR009962">
    <property type="entry name" value="DUF1488"/>
</dbReference>
<dbReference type="EMBL" id="JAKLJA010000013">
    <property type="protein sequence ID" value="MCG5075133.1"/>
    <property type="molecule type" value="Genomic_DNA"/>
</dbReference>
<dbReference type="Gene3D" id="3.30.160.140">
    <property type="entry name" value="Shew3726-like"/>
    <property type="match status" value="1"/>
</dbReference>
<dbReference type="AlphaFoldDB" id="A0A9X1RPF1"/>
<evidence type="ECO:0000313" key="1">
    <source>
        <dbReference type="EMBL" id="MCG5075133.1"/>
    </source>
</evidence>
<accession>A0A9X1RPF1</accession>
<dbReference type="Proteomes" id="UP001139308">
    <property type="component" value="Unassembled WGS sequence"/>
</dbReference>
<dbReference type="InterPro" id="IPR036692">
    <property type="entry name" value="Shew3726-like_sf"/>
</dbReference>
<protein>
    <submittedName>
        <fullName evidence="1">DUF1488 domain-containing protein</fullName>
    </submittedName>
</protein>
<sequence>MRIEFTNRRHAVSASRVAFEARVDGRAVWCSVSLDALNDRFGNSGVSAHALVSTFDANRPTIERAAREVLEKNSAQSVELETRDFE</sequence>
<organism evidence="1 2">
    <name type="scientific">Paraburkholderia tagetis</name>
    <dbReference type="NCBI Taxonomy" id="2913261"/>
    <lineage>
        <taxon>Bacteria</taxon>
        <taxon>Pseudomonadati</taxon>
        <taxon>Pseudomonadota</taxon>
        <taxon>Betaproteobacteria</taxon>
        <taxon>Burkholderiales</taxon>
        <taxon>Burkholderiaceae</taxon>
        <taxon>Paraburkholderia</taxon>
    </lineage>
</organism>
<keyword evidence="2" id="KW-1185">Reference proteome</keyword>
<proteinExistence type="predicted"/>
<dbReference type="Pfam" id="PF07369">
    <property type="entry name" value="DUF1488"/>
    <property type="match status" value="1"/>
</dbReference>
<reference evidence="1" key="1">
    <citation type="submission" date="2022-01" db="EMBL/GenBank/DDBJ databases">
        <title>Genome sequence and assembly of Parabukholderia sp. RG36.</title>
        <authorList>
            <person name="Chhetri G."/>
        </authorList>
    </citation>
    <scope>NUCLEOTIDE SEQUENCE</scope>
    <source>
        <strain evidence="1">RG36</strain>
    </source>
</reference>
<dbReference type="RefSeq" id="WP_238464988.1">
    <property type="nucleotide sequence ID" value="NZ_JAKLJA010000013.1"/>
</dbReference>
<dbReference type="SUPFAM" id="SSF160272">
    <property type="entry name" value="Shew3726-like"/>
    <property type="match status" value="1"/>
</dbReference>
<gene>
    <name evidence="1" type="ORF">L5014_17480</name>
</gene>
<name>A0A9X1RPF1_9BURK</name>
<evidence type="ECO:0000313" key="2">
    <source>
        <dbReference type="Proteomes" id="UP001139308"/>
    </source>
</evidence>
<comment type="caution">
    <text evidence="1">The sequence shown here is derived from an EMBL/GenBank/DDBJ whole genome shotgun (WGS) entry which is preliminary data.</text>
</comment>